<evidence type="ECO:0000313" key="2">
    <source>
        <dbReference type="EMBL" id="CAB4163407.1"/>
    </source>
</evidence>
<sequence length="104" mass="10463">MATAEEKAAAKLAQEQAAAEKAAADEVAAAEQAAAAAKAEAEAAAATDKKGGKKFDAVCLRDCDFGLAGEVVQLTTQEINVGKAQGAIDDHVEAVAYARASKGE</sequence>
<protein>
    <submittedName>
        <fullName evidence="2">Uncharacterized protein</fullName>
    </submittedName>
</protein>
<gene>
    <name evidence="2" type="ORF">UFOVP814_23</name>
</gene>
<evidence type="ECO:0000256" key="1">
    <source>
        <dbReference type="SAM" id="Coils"/>
    </source>
</evidence>
<feature type="coiled-coil region" evidence="1">
    <location>
        <begin position="20"/>
        <end position="49"/>
    </location>
</feature>
<organism evidence="2">
    <name type="scientific">uncultured Caudovirales phage</name>
    <dbReference type="NCBI Taxonomy" id="2100421"/>
    <lineage>
        <taxon>Viruses</taxon>
        <taxon>Duplodnaviria</taxon>
        <taxon>Heunggongvirae</taxon>
        <taxon>Uroviricota</taxon>
        <taxon>Caudoviricetes</taxon>
        <taxon>Peduoviridae</taxon>
        <taxon>Maltschvirus</taxon>
        <taxon>Maltschvirus maltsch</taxon>
    </lineage>
</organism>
<dbReference type="EMBL" id="LR796746">
    <property type="protein sequence ID" value="CAB4163407.1"/>
    <property type="molecule type" value="Genomic_DNA"/>
</dbReference>
<keyword evidence="1" id="KW-0175">Coiled coil</keyword>
<name>A0A6J5NWL4_9CAUD</name>
<reference evidence="2" key="1">
    <citation type="submission" date="2020-04" db="EMBL/GenBank/DDBJ databases">
        <authorList>
            <person name="Chiriac C."/>
            <person name="Salcher M."/>
            <person name="Ghai R."/>
            <person name="Kavagutti S V."/>
        </authorList>
    </citation>
    <scope>NUCLEOTIDE SEQUENCE</scope>
</reference>
<accession>A0A6J5NWL4</accession>
<proteinExistence type="predicted"/>